<feature type="region of interest" description="Disordered" evidence="16">
    <location>
        <begin position="150"/>
        <end position="212"/>
    </location>
</feature>
<reference evidence="19 20" key="1">
    <citation type="submission" date="2020-04" db="EMBL/GenBank/DDBJ databases">
        <title>Staphylococcus species from domestic dog.</title>
        <authorList>
            <person name="Paterson G.K."/>
        </authorList>
    </citation>
    <scope>NUCLEOTIDE SEQUENCE [LARGE SCALE GENOMIC DNA]</scope>
    <source>
        <strain evidence="19 20">H16/1A</strain>
    </source>
</reference>
<dbReference type="RefSeq" id="WP_198618161.1">
    <property type="nucleotide sequence ID" value="NZ_JABANU010000016.1"/>
</dbReference>
<feature type="domain" description="GW" evidence="18">
    <location>
        <begin position="542"/>
        <end position="625"/>
    </location>
</feature>
<keyword evidence="12" id="KW-0378">Hydrolase</keyword>
<evidence type="ECO:0000256" key="15">
    <source>
        <dbReference type="ARBA" id="ARBA00034414"/>
    </source>
</evidence>
<keyword evidence="9" id="KW-0964">Secreted</keyword>
<dbReference type="PROSITE" id="PS51780">
    <property type="entry name" value="GW"/>
    <property type="match status" value="6"/>
</dbReference>
<evidence type="ECO:0000256" key="12">
    <source>
        <dbReference type="ARBA" id="ARBA00022801"/>
    </source>
</evidence>
<dbReference type="SMART" id="SM00644">
    <property type="entry name" value="Ami_2"/>
    <property type="match status" value="1"/>
</dbReference>
<evidence type="ECO:0000256" key="5">
    <source>
        <dbReference type="ARBA" id="ARBA00011697"/>
    </source>
</evidence>
<name>A0ABS0T9E7_9STAP</name>
<comment type="catalytic activity">
    <reaction evidence="15">
        <text>an N(4)-(oligosaccharide-(1-&gt;3)-[oligosaccharide-(1-&gt;6)]-beta-D-Man-(1-&gt;4)-beta-D-GlcNAc-(1-&gt;4)-alpha-D-GlcNAc)-L-asparaginyl-[protein] + H2O = an oligosaccharide-(1-&gt;3)-[oligosaccharide-(1-&gt;6)]-beta-D-Man-(1-&gt;4)-D-GlcNAc + N(4)-(N-acetyl-beta-D-glucosaminyl)-L-asparaginyl-[protein]</text>
        <dbReference type="Rhea" id="RHEA:73067"/>
        <dbReference type="Rhea" id="RHEA-COMP:12603"/>
        <dbReference type="Rhea" id="RHEA-COMP:18176"/>
        <dbReference type="ChEBI" id="CHEBI:15377"/>
        <dbReference type="ChEBI" id="CHEBI:132248"/>
        <dbReference type="ChEBI" id="CHEBI:192714"/>
        <dbReference type="ChEBI" id="CHEBI:192715"/>
        <dbReference type="EC" id="3.2.1.96"/>
    </reaction>
</comment>
<feature type="compositionally biased region" description="Polar residues" evidence="16">
    <location>
        <begin position="32"/>
        <end position="43"/>
    </location>
</feature>
<comment type="caution">
    <text evidence="19">The sequence shown here is derived from an EMBL/GenBank/DDBJ whole genome shotgun (WGS) entry which is preliminary data.</text>
</comment>
<evidence type="ECO:0000256" key="14">
    <source>
        <dbReference type="ARBA" id="ARBA00023316"/>
    </source>
</evidence>
<dbReference type="SUPFAM" id="SSF55846">
    <property type="entry name" value="N-acetylmuramoyl-L-alanine amidase-like"/>
    <property type="match status" value="1"/>
</dbReference>
<dbReference type="Pfam" id="PF13457">
    <property type="entry name" value="GW"/>
    <property type="match status" value="5"/>
</dbReference>
<feature type="compositionally biased region" description="Polar residues" evidence="16">
    <location>
        <begin position="160"/>
        <end position="180"/>
    </location>
</feature>
<dbReference type="InterPro" id="IPR002901">
    <property type="entry name" value="MGlyc_endo_b_GlcNAc-like_dom"/>
</dbReference>
<dbReference type="InterPro" id="IPR002502">
    <property type="entry name" value="Amidase_domain"/>
</dbReference>
<evidence type="ECO:0000256" key="2">
    <source>
        <dbReference type="ARBA" id="ARBA00004613"/>
    </source>
</evidence>
<comment type="subunit">
    <text evidence="5">Oligomer; forms a ring structure at the cell surface which is important for efficient partitioning of daughter cells after cell division.</text>
</comment>
<comment type="catalytic activity">
    <reaction evidence="1">
        <text>Hydrolyzes the link between N-acetylmuramoyl residues and L-amino acid residues in certain cell-wall glycopeptides.</text>
        <dbReference type="EC" id="3.5.1.28"/>
    </reaction>
</comment>
<dbReference type="InterPro" id="IPR036505">
    <property type="entry name" value="Amidase/PGRP_sf"/>
</dbReference>
<dbReference type="Gene3D" id="1.10.530.10">
    <property type="match status" value="1"/>
</dbReference>
<comment type="similarity">
    <text evidence="4">In the C-terminal section; belongs to the glycosyl hydrolase 73 family.</text>
</comment>
<evidence type="ECO:0000256" key="16">
    <source>
        <dbReference type="SAM" id="MobiDB-lite"/>
    </source>
</evidence>
<sequence>MSKKIGYKTSSIIALTLAGVGLSAHHADAAEQESNSQETPQNVLDDQVSLNQAENAKATVTNTSQTNIVDTQRYQDPTQIETYDTLSSENQSTPETNTNVENEDSTSLTHTQPNNNVESDTTNLNVLEVEQPEKSNTETPDTHIDTHTEAEVSQEEYDNSEQNIESHSTQIDSKTNQDANTESSDETVVSSEATHDVSNQETKTTPDNDVTYQDVTYQNQTPSFDEQNIQPQSSEQERNSVVSTNQNDQTTSQYSNKQNIDAQTTSNDNAEEQNSSNPDTSTSEAKDTHLSEDTILLNDEEGQMIPVNGSVFRSATAPQPVTYAATTSQPAAYQPQVNSSINNYIRRNNFTVPTYEEDYSYYFPKYGYRNGVGQPEGIIIHDTANDSSTIDGEINYMKNNYNSAFVHGFIDGRRIIETQPTDYLAWGAGPVANNRFIHIELVHVHDYDSFARQMNNMADYAATNLQYYGLQPDSAEYDGRGTVWTHNAVSNWLGGTDHVDPHGYLRAHGYSYDELYDLINEKYQVKMGYASPAYSGSTAQPSTPSQNNDLTVNANNGYLRINSNNNGLYTTVYDQNGRTTNATNQTLKVTKKANLNGQDFYLASDAKTNKLLGWVKSNDTFYQQAQSIKSINQKYQVKPGTVVYNVPWGTKSQVIGTSNKTVNQAFSAQKSQVVGKTNWLYGSVNNLTGWINSANIAPETQSLKVTKDTGIGRINSSNSGLYASVYDQKGKSTTLANQTLSIPKKAKLGDQEFYLVADYATGTNVGWIKTSDVDYRTSQPSTAIDKVYTIPSGTTLYEVPWGTSKQVAGQVSGQGAQTFTASQQRKIGNATYIFGKTRNISGWVNQIRLSTPTASTLITKPVSEIGQVQPSTSGIRASVYDQTAKDATRYNDKTYKVSKRASLNNQDYVLLQNATTPIGWFKASDVKTQSLGKEVRTTGQYTVRSNNNGLYTIPWGTAQQRIDALKNLSNPSFIATKKVNVGDNVYLFGNVNQKTGWIDLKDLSQTSNLKTAVAPTSSLRTATTSSNTTESNHNSDYFVTNSKGYYYDSPEQKKILGTLSNYYETLFSIEKSSIHQGVTWYYGTFKDGTKGWLKASDLRSVLIHHYTAPVTLEEALNRQLVLSAKPQTQRQPGKWVNATREETREAMDTTKLEKDPVQKYQFLKLDQHQGLSAAQLNKLLKGKGILEGQGEAFKTAAAQNNINEIYLVSHALLETGNGTSQLSKGGYVNSKNQVITDSTTKYFNMFGIGAFDQNPLVNGFKTAQDFGWNSVSKAIIGGAQFIKDRYINMGQNTLYRMRWNPQNPATHQYATDISWAKHNALRLKSFYDALSETGKYFNIDVYRK</sequence>
<keyword evidence="11" id="KW-0677">Repeat</keyword>
<keyword evidence="20" id="KW-1185">Reference proteome</keyword>
<dbReference type="SMART" id="SM00047">
    <property type="entry name" value="LYZ2"/>
    <property type="match status" value="1"/>
</dbReference>
<organism evidence="19 20">
    <name type="scientific">Staphylococcus canis</name>
    <dbReference type="NCBI Taxonomy" id="2724942"/>
    <lineage>
        <taxon>Bacteria</taxon>
        <taxon>Bacillati</taxon>
        <taxon>Bacillota</taxon>
        <taxon>Bacilli</taxon>
        <taxon>Bacillales</taxon>
        <taxon>Staphylococcaceae</taxon>
        <taxon>Staphylococcus</taxon>
    </lineage>
</organism>
<evidence type="ECO:0000256" key="7">
    <source>
        <dbReference type="ARBA" id="ARBA00012566"/>
    </source>
</evidence>
<dbReference type="Proteomes" id="UP000751852">
    <property type="component" value="Unassembled WGS sequence"/>
</dbReference>
<feature type="signal peptide" evidence="17">
    <location>
        <begin position="1"/>
        <end position="29"/>
    </location>
</feature>
<evidence type="ECO:0000313" key="19">
    <source>
        <dbReference type="EMBL" id="MBI5975383.1"/>
    </source>
</evidence>
<evidence type="ECO:0000256" key="4">
    <source>
        <dbReference type="ARBA" id="ARBA00007974"/>
    </source>
</evidence>
<dbReference type="Gene3D" id="2.30.30.170">
    <property type="match status" value="7"/>
</dbReference>
<evidence type="ECO:0000256" key="8">
    <source>
        <dbReference type="ARBA" id="ARBA00016987"/>
    </source>
</evidence>
<feature type="domain" description="GW" evidence="18">
    <location>
        <begin position="1029"/>
        <end position="1103"/>
    </location>
</feature>
<dbReference type="InterPro" id="IPR025987">
    <property type="entry name" value="GW_dom"/>
</dbReference>
<feature type="compositionally biased region" description="Polar residues" evidence="16">
    <location>
        <begin position="196"/>
        <end position="212"/>
    </location>
</feature>
<protein>
    <recommendedName>
        <fullName evidence="8">Bifunctional autolysin</fullName>
        <ecNumber evidence="7">3.2.1.96</ecNumber>
        <ecNumber evidence="6">3.5.1.28</ecNumber>
    </recommendedName>
</protein>
<dbReference type="Gene3D" id="3.40.80.10">
    <property type="entry name" value="Peptidoglycan recognition protein-like"/>
    <property type="match status" value="1"/>
</dbReference>
<feature type="region of interest" description="Disordered" evidence="16">
    <location>
        <begin position="83"/>
        <end position="123"/>
    </location>
</feature>
<evidence type="ECO:0000256" key="17">
    <source>
        <dbReference type="SAM" id="SignalP"/>
    </source>
</evidence>
<comment type="subcellular location">
    <subcellularLocation>
        <location evidence="2">Secreted</location>
    </subcellularLocation>
</comment>
<feature type="domain" description="GW" evidence="18">
    <location>
        <begin position="704"/>
        <end position="778"/>
    </location>
</feature>
<evidence type="ECO:0000256" key="6">
    <source>
        <dbReference type="ARBA" id="ARBA00011901"/>
    </source>
</evidence>
<feature type="chain" id="PRO_5045912392" description="Bifunctional autolysin" evidence="17">
    <location>
        <begin position="30"/>
        <end position="1344"/>
    </location>
</feature>
<keyword evidence="13" id="KW-0511">Multifunctional enzyme</keyword>
<proteinExistence type="inferred from homology"/>
<feature type="region of interest" description="Disordered" evidence="16">
    <location>
        <begin position="224"/>
        <end position="288"/>
    </location>
</feature>
<comment type="similarity">
    <text evidence="3">In the N-terminal section; belongs to the N-acetylmuramoyl-L-alanine amidase 2 family.</text>
</comment>
<evidence type="ECO:0000259" key="18">
    <source>
        <dbReference type="PROSITE" id="PS51780"/>
    </source>
</evidence>
<accession>A0ABS0T9E7</accession>
<feature type="domain" description="GW" evidence="18">
    <location>
        <begin position="858"/>
        <end position="931"/>
    </location>
</feature>
<feature type="domain" description="GW" evidence="18">
    <location>
        <begin position="627"/>
        <end position="701"/>
    </location>
</feature>
<evidence type="ECO:0000313" key="20">
    <source>
        <dbReference type="Proteomes" id="UP000751852"/>
    </source>
</evidence>
<keyword evidence="14" id="KW-0961">Cell wall biogenesis/degradation</keyword>
<feature type="domain" description="GW" evidence="18">
    <location>
        <begin position="933"/>
        <end position="1008"/>
    </location>
</feature>
<dbReference type="EC" id="3.5.1.28" evidence="6"/>
<evidence type="ECO:0000256" key="1">
    <source>
        <dbReference type="ARBA" id="ARBA00001561"/>
    </source>
</evidence>
<evidence type="ECO:0000256" key="13">
    <source>
        <dbReference type="ARBA" id="ARBA00023268"/>
    </source>
</evidence>
<feature type="compositionally biased region" description="Polar residues" evidence="16">
    <location>
        <begin position="224"/>
        <end position="283"/>
    </location>
</feature>
<dbReference type="CDD" id="cd06583">
    <property type="entry name" value="PGRP"/>
    <property type="match status" value="1"/>
</dbReference>
<evidence type="ECO:0000256" key="11">
    <source>
        <dbReference type="ARBA" id="ARBA00022737"/>
    </source>
</evidence>
<dbReference type="EMBL" id="JABANU010000016">
    <property type="protein sequence ID" value="MBI5975383.1"/>
    <property type="molecule type" value="Genomic_DNA"/>
</dbReference>
<dbReference type="Pfam" id="PF01832">
    <property type="entry name" value="Glucosaminidase"/>
    <property type="match status" value="1"/>
</dbReference>
<feature type="region of interest" description="Disordered" evidence="16">
    <location>
        <begin position="24"/>
        <end position="43"/>
    </location>
</feature>
<keyword evidence="10 17" id="KW-0732">Signal</keyword>
<evidence type="ECO:0000256" key="3">
    <source>
        <dbReference type="ARBA" id="ARBA00006088"/>
    </source>
</evidence>
<dbReference type="InterPro" id="IPR038200">
    <property type="entry name" value="GW_dom_sf"/>
</dbReference>
<evidence type="ECO:0000256" key="10">
    <source>
        <dbReference type="ARBA" id="ARBA00022729"/>
    </source>
</evidence>
<gene>
    <name evidence="19" type="ORF">HHH54_07170</name>
</gene>
<dbReference type="EC" id="3.2.1.96" evidence="7"/>
<evidence type="ECO:0000256" key="9">
    <source>
        <dbReference type="ARBA" id="ARBA00022525"/>
    </source>
</evidence>